<reference evidence="1 2" key="1">
    <citation type="submission" date="2018-08" db="EMBL/GenBank/DDBJ databases">
        <authorList>
            <person name="Khan S.A."/>
            <person name="Jeon C.O."/>
            <person name="Chun B.H."/>
            <person name="Jeong S.E."/>
        </authorList>
    </citation>
    <scope>NUCLEOTIDE SEQUENCE [LARGE SCALE GENOMIC DNA]</scope>
    <source>
        <strain evidence="1 2">S-16</strain>
    </source>
</reference>
<dbReference type="AlphaFoldDB" id="A0A3N7HPS0"/>
<protein>
    <submittedName>
        <fullName evidence="1">Uncharacterized protein</fullName>
    </submittedName>
</protein>
<sequence>MSTTVTLQSTLRTSAPRLAQPFGTAIAGVVAAVAAWMRPRNESPAEAAARLRALASQYSSQPSFAADLRAAADRHEQENGL</sequence>
<dbReference type="Proteomes" id="UP000267464">
    <property type="component" value="Unassembled WGS sequence"/>
</dbReference>
<name>A0A3N7HPS0_9BURK</name>
<reference evidence="1 2" key="2">
    <citation type="submission" date="2018-12" db="EMBL/GenBank/DDBJ databases">
        <title>Rhizobacter gummiphilus sp. nov., a rubber-degrading bacterium isolated from the soil of a botanical garden in Japan.</title>
        <authorList>
            <person name="Shunsuke S.S."/>
        </authorList>
    </citation>
    <scope>NUCLEOTIDE SEQUENCE [LARGE SCALE GENOMIC DNA]</scope>
    <source>
        <strain evidence="1 2">S-16</strain>
    </source>
</reference>
<organism evidence="1 2">
    <name type="scientific">Piscinibacter terrae</name>
    <dbReference type="NCBI Taxonomy" id="2496871"/>
    <lineage>
        <taxon>Bacteria</taxon>
        <taxon>Pseudomonadati</taxon>
        <taxon>Pseudomonadota</taxon>
        <taxon>Betaproteobacteria</taxon>
        <taxon>Burkholderiales</taxon>
        <taxon>Sphaerotilaceae</taxon>
        <taxon>Piscinibacter</taxon>
    </lineage>
</organism>
<evidence type="ECO:0000313" key="2">
    <source>
        <dbReference type="Proteomes" id="UP000267464"/>
    </source>
</evidence>
<dbReference type="EMBL" id="QUSW01000003">
    <property type="protein sequence ID" value="RQP24170.1"/>
    <property type="molecule type" value="Genomic_DNA"/>
</dbReference>
<dbReference type="RefSeq" id="WP_124540622.1">
    <property type="nucleotide sequence ID" value="NZ_QUSW01000003.1"/>
</dbReference>
<accession>A0A3N7HPS0</accession>
<evidence type="ECO:0000313" key="1">
    <source>
        <dbReference type="EMBL" id="RQP24170.1"/>
    </source>
</evidence>
<gene>
    <name evidence="1" type="ORF">DZC73_12670</name>
</gene>
<keyword evidence="2" id="KW-1185">Reference proteome</keyword>
<proteinExistence type="predicted"/>
<comment type="caution">
    <text evidence="1">The sequence shown here is derived from an EMBL/GenBank/DDBJ whole genome shotgun (WGS) entry which is preliminary data.</text>
</comment>